<dbReference type="SUPFAM" id="SSF55116">
    <property type="entry name" value="Formiminotransferase domain of formiminotransferase-cyclodeaminase"/>
    <property type="match status" value="1"/>
</dbReference>
<evidence type="ECO:0000313" key="3">
    <source>
        <dbReference type="Proteomes" id="UP001174909"/>
    </source>
</evidence>
<dbReference type="Pfam" id="PF02971">
    <property type="entry name" value="FTCD"/>
    <property type="match status" value="1"/>
</dbReference>
<feature type="domain" description="Formiminotransferase C-terminal subdomain" evidence="1">
    <location>
        <begin position="3"/>
        <end position="82"/>
    </location>
</feature>
<accession>A0AA35TF48</accession>
<name>A0AA35TF48_GEOBA</name>
<dbReference type="GO" id="GO:0016740">
    <property type="term" value="F:transferase activity"/>
    <property type="evidence" value="ECO:0007669"/>
    <property type="project" value="InterPro"/>
</dbReference>
<dbReference type="InterPro" id="IPR037070">
    <property type="entry name" value="Formiminotransferase_C_sf"/>
</dbReference>
<evidence type="ECO:0000259" key="1">
    <source>
        <dbReference type="SMART" id="SM01221"/>
    </source>
</evidence>
<reference evidence="2" key="1">
    <citation type="submission" date="2023-03" db="EMBL/GenBank/DDBJ databases">
        <authorList>
            <person name="Steffen K."/>
            <person name="Cardenas P."/>
        </authorList>
    </citation>
    <scope>NUCLEOTIDE SEQUENCE</scope>
</reference>
<dbReference type="Proteomes" id="UP001174909">
    <property type="component" value="Unassembled WGS sequence"/>
</dbReference>
<dbReference type="GO" id="GO:0005542">
    <property type="term" value="F:folic acid binding"/>
    <property type="evidence" value="ECO:0007669"/>
    <property type="project" value="InterPro"/>
</dbReference>
<keyword evidence="3" id="KW-1185">Reference proteome</keyword>
<proteinExistence type="predicted"/>
<comment type="caution">
    <text evidence="2">The sequence shown here is derived from an EMBL/GenBank/DDBJ whole genome shotgun (WGS) entry which is preliminary data.</text>
</comment>
<evidence type="ECO:0000313" key="2">
    <source>
        <dbReference type="EMBL" id="CAI8046579.1"/>
    </source>
</evidence>
<gene>
    <name evidence="2" type="ORF">GBAR_LOCUS25772</name>
</gene>
<dbReference type="EMBL" id="CASHTH010003574">
    <property type="protein sequence ID" value="CAI8046579.1"/>
    <property type="molecule type" value="Genomic_DNA"/>
</dbReference>
<sequence length="116" mass="12897">MRDSGIRKTEGSEGHWVYLDDQDLAQVSINICDFQTTPLHVSLIQERDCSDGGRQKVRLAVERLGLASLGEFKPEEKIIEYRVGSCKDGPLLFFISQSVLSSLPPGHRQVEVLPAS</sequence>
<dbReference type="Gene3D" id="3.30.70.670">
    <property type="entry name" value="Formiminotransferase, C-terminal subdomain"/>
    <property type="match status" value="1"/>
</dbReference>
<dbReference type="AlphaFoldDB" id="A0AA35TF48"/>
<dbReference type="InterPro" id="IPR022384">
    <property type="entry name" value="FormiminoTrfase_cat_dom_sf"/>
</dbReference>
<organism evidence="2 3">
    <name type="scientific">Geodia barretti</name>
    <name type="common">Barrett's horny sponge</name>
    <dbReference type="NCBI Taxonomy" id="519541"/>
    <lineage>
        <taxon>Eukaryota</taxon>
        <taxon>Metazoa</taxon>
        <taxon>Porifera</taxon>
        <taxon>Demospongiae</taxon>
        <taxon>Heteroscleromorpha</taxon>
        <taxon>Tetractinellida</taxon>
        <taxon>Astrophorina</taxon>
        <taxon>Geodiidae</taxon>
        <taxon>Geodia</taxon>
    </lineage>
</organism>
<dbReference type="SMART" id="SM01221">
    <property type="entry name" value="FTCD"/>
    <property type="match status" value="1"/>
</dbReference>
<protein>
    <recommendedName>
        <fullName evidence="1">Formiminotransferase C-terminal subdomain domain-containing protein</fullName>
    </recommendedName>
</protein>
<dbReference type="InterPro" id="IPR013802">
    <property type="entry name" value="Formiminotransferase_C"/>
</dbReference>